<proteinExistence type="predicted"/>
<dbReference type="Proteomes" id="UP000308768">
    <property type="component" value="Unassembled WGS sequence"/>
</dbReference>
<protein>
    <submittedName>
        <fullName evidence="3">Uncharacterized protein</fullName>
    </submittedName>
</protein>
<evidence type="ECO:0000256" key="2">
    <source>
        <dbReference type="SAM" id="SignalP"/>
    </source>
</evidence>
<feature type="non-terminal residue" evidence="3">
    <location>
        <position position="1"/>
    </location>
</feature>
<feature type="region of interest" description="Disordered" evidence="1">
    <location>
        <begin position="113"/>
        <end position="172"/>
    </location>
</feature>
<evidence type="ECO:0000256" key="1">
    <source>
        <dbReference type="SAM" id="MobiDB-lite"/>
    </source>
</evidence>
<accession>A0A4U0WI26</accession>
<comment type="caution">
    <text evidence="3">The sequence shown here is derived from an EMBL/GenBank/DDBJ whole genome shotgun (WGS) entry which is preliminary data.</text>
</comment>
<keyword evidence="4" id="KW-1185">Reference proteome</keyword>
<sequence length="172" mass="18164">KITDGFSFAYMQEAFLAALLAIAADGDQPDSGATEDDEDDGDLKSLLLWREIKKQTTSELINANVPELPTVEDLAASINNKHNCQVQTNAMSKHYSMGTSGKAAVSYPTWVPSGQHNTSPSPPYYPSSSASNGSSPRSSVYGTKPVVVVHNGGGPVKSGPSSSQAPNSGWYK</sequence>
<organism evidence="3 4">
    <name type="scientific">Cryomyces minteri</name>
    <dbReference type="NCBI Taxonomy" id="331657"/>
    <lineage>
        <taxon>Eukaryota</taxon>
        <taxon>Fungi</taxon>
        <taxon>Dikarya</taxon>
        <taxon>Ascomycota</taxon>
        <taxon>Pezizomycotina</taxon>
        <taxon>Dothideomycetes</taxon>
        <taxon>Dothideomycetes incertae sedis</taxon>
        <taxon>Cryomyces</taxon>
    </lineage>
</organism>
<reference evidence="3 4" key="1">
    <citation type="submission" date="2017-03" db="EMBL/GenBank/DDBJ databases">
        <title>Genomes of endolithic fungi from Antarctica.</title>
        <authorList>
            <person name="Coleine C."/>
            <person name="Masonjones S."/>
            <person name="Stajich J.E."/>
        </authorList>
    </citation>
    <scope>NUCLEOTIDE SEQUENCE [LARGE SCALE GENOMIC DNA]</scope>
    <source>
        <strain evidence="3 4">CCFEE 5187</strain>
    </source>
</reference>
<dbReference type="STRING" id="331657.A0A4U0WI26"/>
<gene>
    <name evidence="3" type="ORF">B0A49_11048</name>
</gene>
<feature type="signal peptide" evidence="2">
    <location>
        <begin position="1"/>
        <end position="26"/>
    </location>
</feature>
<dbReference type="OrthoDB" id="2115716at2759"/>
<name>A0A4U0WI26_9PEZI</name>
<dbReference type="AlphaFoldDB" id="A0A4U0WI26"/>
<feature type="compositionally biased region" description="Low complexity" evidence="1">
    <location>
        <begin position="126"/>
        <end position="150"/>
    </location>
</feature>
<evidence type="ECO:0000313" key="4">
    <source>
        <dbReference type="Proteomes" id="UP000308768"/>
    </source>
</evidence>
<evidence type="ECO:0000313" key="3">
    <source>
        <dbReference type="EMBL" id="TKA62624.1"/>
    </source>
</evidence>
<feature type="chain" id="PRO_5020240668" evidence="2">
    <location>
        <begin position="27"/>
        <end position="172"/>
    </location>
</feature>
<keyword evidence="2" id="KW-0732">Signal</keyword>
<dbReference type="EMBL" id="NAJN01001531">
    <property type="protein sequence ID" value="TKA62624.1"/>
    <property type="molecule type" value="Genomic_DNA"/>
</dbReference>